<dbReference type="PANTHER" id="PTHR46438">
    <property type="entry name" value="ALPHA/BETA-HYDROLASES SUPERFAMILY PROTEIN"/>
    <property type="match status" value="1"/>
</dbReference>
<name>A0A3S0PNX1_9GAMM</name>
<feature type="domain" description="AB hydrolase-1" evidence="2">
    <location>
        <begin position="80"/>
        <end position="331"/>
    </location>
</feature>
<dbReference type="Pfam" id="PF12697">
    <property type="entry name" value="Abhydrolase_6"/>
    <property type="match status" value="1"/>
</dbReference>
<dbReference type="EMBL" id="RYYV01000006">
    <property type="protein sequence ID" value="RUL76054.1"/>
    <property type="molecule type" value="Genomic_DNA"/>
</dbReference>
<keyword evidence="1" id="KW-0472">Membrane</keyword>
<keyword evidence="4" id="KW-1185">Reference proteome</keyword>
<organism evidence="3 4">
    <name type="scientific">Dyella choica</name>
    <dbReference type="NCBI Taxonomy" id="1927959"/>
    <lineage>
        <taxon>Bacteria</taxon>
        <taxon>Pseudomonadati</taxon>
        <taxon>Pseudomonadota</taxon>
        <taxon>Gammaproteobacteria</taxon>
        <taxon>Lysobacterales</taxon>
        <taxon>Rhodanobacteraceae</taxon>
        <taxon>Dyella</taxon>
    </lineage>
</organism>
<evidence type="ECO:0000313" key="4">
    <source>
        <dbReference type="Proteomes" id="UP000274358"/>
    </source>
</evidence>
<keyword evidence="1" id="KW-0812">Transmembrane</keyword>
<evidence type="ECO:0000313" key="3">
    <source>
        <dbReference type="EMBL" id="RUL76054.1"/>
    </source>
</evidence>
<dbReference type="InterPro" id="IPR029058">
    <property type="entry name" value="AB_hydrolase_fold"/>
</dbReference>
<keyword evidence="1" id="KW-1133">Transmembrane helix</keyword>
<dbReference type="InterPro" id="IPR000073">
    <property type="entry name" value="AB_hydrolase_1"/>
</dbReference>
<feature type="transmembrane region" description="Helical" evidence="1">
    <location>
        <begin position="20"/>
        <end position="39"/>
    </location>
</feature>
<sequence>MGQRRSNGRNVWRVVSRMSIGLGILLVVLGIAGAAWNFLAIRHDRQANPPPGHIYYVSGHAMHLYCTGMGAPTVVLEAGHGEDFTVWGKVQPALSRVARTCSYDRAGFGWSDAQLGERDAIHIADQLHALLMHADITAPVVLVGHSAGGLYAQVYASRYIKSVAGLVLVDAYTPNPLPEPPFSVALDSHSDAEFAWIKATVALGVARLIGQCDAIPAGMEAYAGWIKASACDYPQLDAYVREDRALGDSRREGAGIKSFGNMPLLILSQDTTRPIPTFLSGRITTKDWQQYAAAHGNEQAAYLKLSPRSRRVVAAGSGHYIHYDRPDVVIRETTALIGQIRSDATAAVADKR</sequence>
<gene>
    <name evidence="3" type="ORF">EKH80_10075</name>
</gene>
<dbReference type="GO" id="GO:0016787">
    <property type="term" value="F:hydrolase activity"/>
    <property type="evidence" value="ECO:0007669"/>
    <property type="project" value="UniProtKB-KW"/>
</dbReference>
<evidence type="ECO:0000259" key="2">
    <source>
        <dbReference type="Pfam" id="PF12697"/>
    </source>
</evidence>
<comment type="caution">
    <text evidence="3">The sequence shown here is derived from an EMBL/GenBank/DDBJ whole genome shotgun (WGS) entry which is preliminary data.</text>
</comment>
<protein>
    <submittedName>
        <fullName evidence="3">Alpha/beta hydrolase</fullName>
    </submittedName>
</protein>
<dbReference type="AlphaFoldDB" id="A0A3S0PNX1"/>
<keyword evidence="3" id="KW-0378">Hydrolase</keyword>
<reference evidence="3 4" key="1">
    <citation type="submission" date="2018-12" db="EMBL/GenBank/DDBJ databases">
        <title>Dyella dinghuensis sp. nov. DHOA06 and Dyella choica sp. nov. 4M-K27, isolated from forest soil.</title>
        <authorList>
            <person name="Qiu L.-H."/>
            <person name="Gao Z.-H."/>
        </authorList>
    </citation>
    <scope>NUCLEOTIDE SEQUENCE [LARGE SCALE GENOMIC DNA]</scope>
    <source>
        <strain evidence="3 4">4M-K27</strain>
    </source>
</reference>
<proteinExistence type="predicted"/>
<dbReference type="SUPFAM" id="SSF53474">
    <property type="entry name" value="alpha/beta-Hydrolases"/>
    <property type="match status" value="1"/>
</dbReference>
<dbReference type="Proteomes" id="UP000274358">
    <property type="component" value="Unassembled WGS sequence"/>
</dbReference>
<evidence type="ECO:0000256" key="1">
    <source>
        <dbReference type="SAM" id="Phobius"/>
    </source>
</evidence>
<dbReference type="Gene3D" id="3.40.50.1820">
    <property type="entry name" value="alpha/beta hydrolase"/>
    <property type="match status" value="1"/>
</dbReference>
<accession>A0A3S0PNX1</accession>